<feature type="domain" description="Mycothiol-dependent maleylpyruvate isomerase metal-binding" evidence="2">
    <location>
        <begin position="17"/>
        <end position="91"/>
    </location>
</feature>
<name>A0A975Y1K9_9ACTN</name>
<dbReference type="InterPro" id="IPR024344">
    <property type="entry name" value="MDMPI_metal-binding"/>
</dbReference>
<dbReference type="GO" id="GO:0016853">
    <property type="term" value="F:isomerase activity"/>
    <property type="evidence" value="ECO:0007669"/>
    <property type="project" value="UniProtKB-KW"/>
</dbReference>
<keyword evidence="4" id="KW-1185">Reference proteome</keyword>
<evidence type="ECO:0000256" key="1">
    <source>
        <dbReference type="SAM" id="MobiDB-lite"/>
    </source>
</evidence>
<evidence type="ECO:0000313" key="3">
    <source>
        <dbReference type="EMBL" id="QWZ09622.1"/>
    </source>
</evidence>
<sequence>MTLSTFDALGAITVHSAGFADATRDHLDARVEHCPEWSVADLVSHLTGVHWFWATIVEERLDAPPRRVPPTGAGRRRRARRRFRGRGRPARRSAPGGRPGRLLLDLGGLAAGRRLRDPPPGPGGGGAPLGRRARRR</sequence>
<dbReference type="AlphaFoldDB" id="A0A975Y1K9"/>
<dbReference type="KEGG" id="nps:KRR39_07725"/>
<feature type="compositionally biased region" description="Low complexity" evidence="1">
    <location>
        <begin position="92"/>
        <end position="112"/>
    </location>
</feature>
<dbReference type="Proteomes" id="UP000683575">
    <property type="component" value="Chromosome"/>
</dbReference>
<organism evidence="3 4">
    <name type="scientific">Nocardioides panacis</name>
    <dbReference type="NCBI Taxonomy" id="2849501"/>
    <lineage>
        <taxon>Bacteria</taxon>
        <taxon>Bacillati</taxon>
        <taxon>Actinomycetota</taxon>
        <taxon>Actinomycetes</taxon>
        <taxon>Propionibacteriales</taxon>
        <taxon>Nocardioidaceae</taxon>
        <taxon>Nocardioides</taxon>
    </lineage>
</organism>
<protein>
    <submittedName>
        <fullName evidence="3">Maleylpyruvate isomerase N-terminal domain-containing protein</fullName>
    </submittedName>
</protein>
<dbReference type="EMBL" id="CP077062">
    <property type="protein sequence ID" value="QWZ09622.1"/>
    <property type="molecule type" value="Genomic_DNA"/>
</dbReference>
<gene>
    <name evidence="3" type="ORF">KRR39_07725</name>
</gene>
<reference evidence="3" key="1">
    <citation type="submission" date="2021-06" db="EMBL/GenBank/DDBJ databases">
        <title>Complete genome sequence of Nocardioides sp. G188.</title>
        <authorList>
            <person name="Im W.-T."/>
        </authorList>
    </citation>
    <scope>NUCLEOTIDE SEQUENCE</scope>
    <source>
        <strain evidence="3">G188</strain>
    </source>
</reference>
<dbReference type="GO" id="GO:0046872">
    <property type="term" value="F:metal ion binding"/>
    <property type="evidence" value="ECO:0007669"/>
    <property type="project" value="InterPro"/>
</dbReference>
<evidence type="ECO:0000259" key="2">
    <source>
        <dbReference type="Pfam" id="PF11716"/>
    </source>
</evidence>
<dbReference type="Pfam" id="PF11716">
    <property type="entry name" value="MDMPI_N"/>
    <property type="match status" value="1"/>
</dbReference>
<evidence type="ECO:0000313" key="4">
    <source>
        <dbReference type="Proteomes" id="UP000683575"/>
    </source>
</evidence>
<feature type="region of interest" description="Disordered" evidence="1">
    <location>
        <begin position="64"/>
        <end position="136"/>
    </location>
</feature>
<accession>A0A975Y1K9</accession>
<feature type="compositionally biased region" description="Basic residues" evidence="1">
    <location>
        <begin position="74"/>
        <end position="91"/>
    </location>
</feature>
<keyword evidence="3" id="KW-0413">Isomerase</keyword>
<proteinExistence type="predicted"/>